<dbReference type="InterPro" id="IPR040039">
    <property type="entry name" value="PIGX"/>
</dbReference>
<dbReference type="GO" id="GO:0006506">
    <property type="term" value="P:GPI anchor biosynthetic process"/>
    <property type="evidence" value="ECO:0007669"/>
    <property type="project" value="UniProtKB-KW"/>
</dbReference>
<comment type="function">
    <text evidence="10">Stabilizing subunit of the glycosylphosphatidylinositol-mannosyltransferase I complex which catalyzes the transfer of the first mannose, via an alpha-1,4 bond from a dolichol-phosphate-mannose (Dol-P-Man) to the glucosaminyl acyl phosphatidylinositol (GlcN-(acyl)PI) intermediate to generate alpha-D-Man-(1-&gt;4)-alpha-D-GlcN-(1-&gt;6)-(1-radyl,2-acyl-sn-glycero-3-phospho)-2-acyl-inositol and participates in the sixth step of the glycosylphosphatidylinositol-anchor biosynthesis. Probably acts by stabilizing the mannosyltransferase PIGM.</text>
</comment>
<reference evidence="12" key="1">
    <citation type="submission" date="2025-08" db="UniProtKB">
        <authorList>
            <consortium name="RefSeq"/>
        </authorList>
    </citation>
    <scope>IDENTIFICATION</scope>
</reference>
<accession>A0A9C6W1W5</accession>
<dbReference type="PANTHER" id="PTHR28650">
    <property type="entry name" value="PHOSPHATIDYLINOSITOL-GLYCAN BIOSYNTHESIS CLASS X PROTEIN"/>
    <property type="match status" value="1"/>
</dbReference>
<dbReference type="Pfam" id="PF08320">
    <property type="entry name" value="PIG-X"/>
    <property type="match status" value="1"/>
</dbReference>
<keyword evidence="9" id="KW-0325">Glycoprotein</keyword>
<evidence type="ECO:0000256" key="7">
    <source>
        <dbReference type="ARBA" id="ARBA00022989"/>
    </source>
</evidence>
<dbReference type="OrthoDB" id="5546453at2759"/>
<dbReference type="AlphaFoldDB" id="A0A9C6W1W5"/>
<dbReference type="RefSeq" id="XP_048264959.1">
    <property type="nucleotide sequence ID" value="XM_048409002.1"/>
</dbReference>
<evidence type="ECO:0000256" key="2">
    <source>
        <dbReference type="ARBA" id="ARBA00004687"/>
    </source>
</evidence>
<evidence type="ECO:0000256" key="9">
    <source>
        <dbReference type="ARBA" id="ARBA00023180"/>
    </source>
</evidence>
<dbReference type="Proteomes" id="UP000835206">
    <property type="component" value="Chromosome 9"/>
</dbReference>
<dbReference type="GeneID" id="100647976"/>
<evidence type="ECO:0000256" key="1">
    <source>
        <dbReference type="ARBA" id="ARBA00004389"/>
    </source>
</evidence>
<feature type="transmembrane region" description="Helical" evidence="10">
    <location>
        <begin position="206"/>
        <end position="230"/>
    </location>
</feature>
<evidence type="ECO:0000256" key="5">
    <source>
        <dbReference type="ARBA" id="ARBA00022692"/>
    </source>
</evidence>
<evidence type="ECO:0000256" key="4">
    <source>
        <dbReference type="ARBA" id="ARBA00022502"/>
    </source>
</evidence>
<dbReference type="KEGG" id="bter:100647976"/>
<protein>
    <recommendedName>
        <fullName evidence="10">Phosphatidylinositol-glycan biosynthesis class X protein</fullName>
    </recommendedName>
</protein>
<dbReference type="InterPro" id="IPR013233">
    <property type="entry name" value="PIG-X/PBN1"/>
</dbReference>
<evidence type="ECO:0000313" key="11">
    <source>
        <dbReference type="Proteomes" id="UP000835206"/>
    </source>
</evidence>
<evidence type="ECO:0000256" key="6">
    <source>
        <dbReference type="ARBA" id="ARBA00022824"/>
    </source>
</evidence>
<dbReference type="SMART" id="SM00780">
    <property type="entry name" value="PIG-X"/>
    <property type="match status" value="1"/>
</dbReference>
<proteinExistence type="inferred from homology"/>
<evidence type="ECO:0000256" key="10">
    <source>
        <dbReference type="RuleBase" id="RU366056"/>
    </source>
</evidence>
<evidence type="ECO:0000313" key="12">
    <source>
        <dbReference type="RefSeq" id="XP_048264959.1"/>
    </source>
</evidence>
<dbReference type="PANTHER" id="PTHR28650:SF1">
    <property type="entry name" value="PHOSPHATIDYLINOSITOL-GLYCAN BIOSYNTHESIS CLASS X PROTEIN"/>
    <property type="match status" value="1"/>
</dbReference>
<keyword evidence="8 10" id="KW-0472">Membrane</keyword>
<keyword evidence="7 10" id="KW-1133">Transmembrane helix</keyword>
<keyword evidence="4 10" id="KW-0337">GPI-anchor biosynthesis</keyword>
<comment type="pathway">
    <text evidence="2 10">Glycolipid biosynthesis; glycosylphosphatidylinositol-anchor biosynthesis.</text>
</comment>
<keyword evidence="5 10" id="KW-0812">Transmembrane</keyword>
<dbReference type="GO" id="GO:0005789">
    <property type="term" value="C:endoplasmic reticulum membrane"/>
    <property type="evidence" value="ECO:0007669"/>
    <property type="project" value="UniProtKB-SubCell"/>
</dbReference>
<gene>
    <name evidence="12" type="primary">LOC100647976</name>
</gene>
<name>A0A9C6W1W5_BOMTE</name>
<comment type="similarity">
    <text evidence="3 10">Belongs to the PIGX family.</text>
</comment>
<evidence type="ECO:0000256" key="8">
    <source>
        <dbReference type="ARBA" id="ARBA00023136"/>
    </source>
</evidence>
<comment type="subcellular location">
    <subcellularLocation>
        <location evidence="1 10">Endoplasmic reticulum membrane</location>
        <topology evidence="1 10">Single-pass membrane protein</topology>
    </subcellularLocation>
</comment>
<keyword evidence="11" id="KW-1185">Reference proteome</keyword>
<keyword evidence="6 10" id="KW-0256">Endoplasmic reticulum</keyword>
<organism evidence="11 12">
    <name type="scientific">Bombus terrestris</name>
    <name type="common">Buff-tailed bumblebee</name>
    <name type="synonym">Apis terrestris</name>
    <dbReference type="NCBI Taxonomy" id="30195"/>
    <lineage>
        <taxon>Eukaryota</taxon>
        <taxon>Metazoa</taxon>
        <taxon>Ecdysozoa</taxon>
        <taxon>Arthropoda</taxon>
        <taxon>Hexapoda</taxon>
        <taxon>Insecta</taxon>
        <taxon>Pterygota</taxon>
        <taxon>Neoptera</taxon>
        <taxon>Endopterygota</taxon>
        <taxon>Hymenoptera</taxon>
        <taxon>Apocrita</taxon>
        <taxon>Aculeata</taxon>
        <taxon>Apoidea</taxon>
        <taxon>Anthophila</taxon>
        <taxon>Apidae</taxon>
        <taxon>Bombus</taxon>
        <taxon>Bombus</taxon>
    </lineage>
</organism>
<sequence>MISSFVKQSFIQICLFYILILKIVVSCDKLDARVSLKVQGTGFHRDLMYQVHVDQFIEECYVAIYLQLPSALYANVNELTNLRRLGIISQFQSTVCVNGESDIELFAEEAQIQTVTICSSLIRAGCTLKVPIHQRYQHANDSNKYMNITLPNPTLLLGCKERIKDYRVSKLDLCSPCVEIVSKWREIPYIMDKEDIWTIPVGETTMLPVVTFITFSLTILCTLCLIQTIWKSMSKQHFKTQ</sequence>
<evidence type="ECO:0000256" key="3">
    <source>
        <dbReference type="ARBA" id="ARBA00010345"/>
    </source>
</evidence>